<dbReference type="KEGG" id="aace:A0U92_02215"/>
<dbReference type="RefSeq" id="WP_077811820.1">
    <property type="nucleotide sequence ID" value="NZ_CP014692.1"/>
</dbReference>
<evidence type="ECO:0000313" key="2">
    <source>
        <dbReference type="Proteomes" id="UP000188937"/>
    </source>
</evidence>
<dbReference type="SMART" id="SM00135">
    <property type="entry name" value="LY"/>
    <property type="match status" value="4"/>
</dbReference>
<proteinExistence type="predicted"/>
<dbReference type="SUPFAM" id="SSF63825">
    <property type="entry name" value="YWTD domain"/>
    <property type="match status" value="1"/>
</dbReference>
<protein>
    <recommendedName>
        <fullName evidence="3">3-hydroxyacyl-CoA dehydrogenase</fullName>
    </recommendedName>
</protein>
<dbReference type="Proteomes" id="UP000188937">
    <property type="component" value="Chromosome"/>
</dbReference>
<evidence type="ECO:0008006" key="3">
    <source>
        <dbReference type="Google" id="ProtNLM"/>
    </source>
</evidence>
<dbReference type="AlphaFoldDB" id="A0A1U9KDB1"/>
<gene>
    <name evidence="1" type="ORF">A0U92_02215</name>
</gene>
<dbReference type="PANTHER" id="PTHR46513">
    <property type="entry name" value="VITELLOGENIN RECEPTOR-LIKE PROTEIN-RELATED-RELATED"/>
    <property type="match status" value="1"/>
</dbReference>
<keyword evidence="2" id="KW-1185">Reference proteome</keyword>
<dbReference type="PANTHER" id="PTHR46513:SF44">
    <property type="entry name" value="LDL RECEPTOR RELATED PROTEIN 4"/>
    <property type="match status" value="1"/>
</dbReference>
<name>A0A1U9KDB1_ACEAC</name>
<dbReference type="STRING" id="435.A0U92_02215"/>
<dbReference type="InterPro" id="IPR050778">
    <property type="entry name" value="Cueball_EGF_LRP_Nidogen"/>
</dbReference>
<evidence type="ECO:0000313" key="1">
    <source>
        <dbReference type="EMBL" id="AQS83780.1"/>
    </source>
</evidence>
<dbReference type="InterPro" id="IPR011042">
    <property type="entry name" value="6-blade_b-propeller_TolB-like"/>
</dbReference>
<dbReference type="EMBL" id="CP014692">
    <property type="protein sequence ID" value="AQS83780.1"/>
    <property type="molecule type" value="Genomic_DNA"/>
</dbReference>
<dbReference type="Gene3D" id="2.120.10.30">
    <property type="entry name" value="TolB, C-terminal domain"/>
    <property type="match status" value="2"/>
</dbReference>
<organism evidence="1 2">
    <name type="scientific">Acetobacter aceti</name>
    <dbReference type="NCBI Taxonomy" id="435"/>
    <lineage>
        <taxon>Bacteria</taxon>
        <taxon>Pseudomonadati</taxon>
        <taxon>Pseudomonadota</taxon>
        <taxon>Alphaproteobacteria</taxon>
        <taxon>Acetobacterales</taxon>
        <taxon>Acetobacteraceae</taxon>
        <taxon>Acetobacter</taxon>
        <taxon>Acetobacter subgen. Acetobacter</taxon>
    </lineage>
</organism>
<dbReference type="InterPro" id="IPR000033">
    <property type="entry name" value="LDLR_classB_rpt"/>
</dbReference>
<dbReference type="OrthoDB" id="111868at2"/>
<sequence>MNNHNASKGRLALLDVFESHVIVIDLASGKIVLTVDGSGHPDGIQVDASAGYIYWTDMGAKREGEDFFAPDGRIMRCKLDGSGSTELVGGGAVHTPKQLVLVPDHRMLYWCDREGGRVMRAGTDGSGLTTLVERGRGGPIPRDKMDQCVGIVVDQARGQMYWTQKGPPKGGRGRIFRADLDIPQGETPWNRSDIVLLLDHLPEPIDLEIDHRNGFLYWTDRGVEPDGNSLNRARITDVGLASHEVVARGFKEAIGMALVPSGEVAYVSDLSGKVYEVALQTGEKTAVFDLGRPVTGIAFF</sequence>
<accession>A0A1U9KDB1</accession>
<reference evidence="1 2" key="1">
    <citation type="submission" date="2016-03" db="EMBL/GenBank/DDBJ databases">
        <title>Acetic acid bacteria sequencing.</title>
        <authorList>
            <person name="Brandt J."/>
            <person name="Jakob F."/>
            <person name="Vogel R.F."/>
        </authorList>
    </citation>
    <scope>NUCLEOTIDE SEQUENCE [LARGE SCALE GENOMIC DNA]</scope>
    <source>
        <strain evidence="1 2">TMW2.1153</strain>
    </source>
</reference>